<dbReference type="CDD" id="cd00158">
    <property type="entry name" value="RHOD"/>
    <property type="match status" value="2"/>
</dbReference>
<sequence length="241" mass="26725">MKQSKLLAVTMAAVLSLTLAGCSSSKPAENNSNTPTVKTMSGEDLNKIEKDDKEKEKHLVIDVRAENEYKEGHVKHAINIPLADIEKNIDRISAWKEKSVIVYCNTGKKSKEAAEKLVKAGFKDVSDAKGVKEYKDYELVKFTTLLADQFQAAIDKKEGTFIDVREAKDFEKGHVAGAKNIDVKNLDKDLAALLPADKNAPVYTYCYSGNRSAKAAQKAVELGYTNVYNAWDGAKEHEYKF</sequence>
<dbReference type="InterPro" id="IPR001763">
    <property type="entry name" value="Rhodanese-like_dom"/>
</dbReference>
<dbReference type="Gene3D" id="3.40.250.10">
    <property type="entry name" value="Rhodanese-like domain"/>
    <property type="match status" value="2"/>
</dbReference>
<dbReference type="Proteomes" id="UP000425411">
    <property type="component" value="Chromosome"/>
</dbReference>
<dbReference type="PANTHER" id="PTHR43031:SF18">
    <property type="entry name" value="RHODANESE-RELATED SULFURTRANSFERASES"/>
    <property type="match status" value="1"/>
</dbReference>
<organism evidence="4 5">
    <name type="scientific">Gemella morbillorum</name>
    <dbReference type="NCBI Taxonomy" id="29391"/>
    <lineage>
        <taxon>Bacteria</taxon>
        <taxon>Bacillati</taxon>
        <taxon>Bacillota</taxon>
        <taxon>Bacilli</taxon>
        <taxon>Bacillales</taxon>
        <taxon>Gemellaceae</taxon>
        <taxon>Gemella</taxon>
    </lineage>
</organism>
<feature type="region of interest" description="Disordered" evidence="1">
    <location>
        <begin position="23"/>
        <end position="42"/>
    </location>
</feature>
<feature type="domain" description="Rhodanese" evidence="3">
    <location>
        <begin position="54"/>
        <end position="143"/>
    </location>
</feature>
<keyword evidence="5" id="KW-1185">Reference proteome</keyword>
<name>A0AAP9HC06_9BACL</name>
<evidence type="ECO:0000256" key="2">
    <source>
        <dbReference type="SAM" id="SignalP"/>
    </source>
</evidence>
<dbReference type="SMART" id="SM00450">
    <property type="entry name" value="RHOD"/>
    <property type="match status" value="2"/>
</dbReference>
<dbReference type="RefSeq" id="WP_004633302.1">
    <property type="nucleotide sequence ID" value="NZ_CP046314.1"/>
</dbReference>
<dbReference type="AlphaFoldDB" id="A0AAP9HC06"/>
<evidence type="ECO:0000313" key="5">
    <source>
        <dbReference type="Proteomes" id="UP000425411"/>
    </source>
</evidence>
<dbReference type="PROSITE" id="PS51257">
    <property type="entry name" value="PROKAR_LIPOPROTEIN"/>
    <property type="match status" value="1"/>
</dbReference>
<feature type="signal peptide" evidence="2">
    <location>
        <begin position="1"/>
        <end position="28"/>
    </location>
</feature>
<protein>
    <submittedName>
        <fullName evidence="4">Rhodanese-like domain-containing protein</fullName>
    </submittedName>
</protein>
<evidence type="ECO:0000313" key="4">
    <source>
        <dbReference type="EMBL" id="QGS08930.1"/>
    </source>
</evidence>
<proteinExistence type="predicted"/>
<accession>A0AAP9HC06</accession>
<dbReference type="PROSITE" id="PS50206">
    <property type="entry name" value="RHODANESE_3"/>
    <property type="match status" value="2"/>
</dbReference>
<dbReference type="InterPro" id="IPR036873">
    <property type="entry name" value="Rhodanese-like_dom_sf"/>
</dbReference>
<dbReference type="EMBL" id="CP046314">
    <property type="protein sequence ID" value="QGS08930.1"/>
    <property type="molecule type" value="Genomic_DNA"/>
</dbReference>
<dbReference type="SUPFAM" id="SSF52821">
    <property type="entry name" value="Rhodanese/Cell cycle control phosphatase"/>
    <property type="match status" value="2"/>
</dbReference>
<dbReference type="InterPro" id="IPR050229">
    <property type="entry name" value="GlpE_sulfurtransferase"/>
</dbReference>
<gene>
    <name evidence="4" type="ORF">FOC49_03030</name>
</gene>
<feature type="chain" id="PRO_5042957541" evidence="2">
    <location>
        <begin position="29"/>
        <end position="241"/>
    </location>
</feature>
<dbReference type="Pfam" id="PF00581">
    <property type="entry name" value="Rhodanese"/>
    <property type="match status" value="2"/>
</dbReference>
<keyword evidence="2" id="KW-0732">Signal</keyword>
<evidence type="ECO:0000256" key="1">
    <source>
        <dbReference type="SAM" id="MobiDB-lite"/>
    </source>
</evidence>
<dbReference type="PANTHER" id="PTHR43031">
    <property type="entry name" value="FAD-DEPENDENT OXIDOREDUCTASE"/>
    <property type="match status" value="1"/>
</dbReference>
<reference evidence="4 5" key="1">
    <citation type="submission" date="2019-11" db="EMBL/GenBank/DDBJ databases">
        <title>FDA dAtabase for Regulatory Grade micrObial Sequences (FDA-ARGOS): Supporting development and validation of Infectious Disease Dx tests.</title>
        <authorList>
            <person name="Turner S."/>
            <person name="Byrd R."/>
            <person name="Tallon L."/>
            <person name="Sadzewicz L."/>
            <person name="Vavikolanu K."/>
            <person name="Mehta A."/>
            <person name="Aluvathingal J."/>
            <person name="Nadendla S."/>
            <person name="Myers T."/>
            <person name="Yan Y."/>
            <person name="Sichtig H."/>
        </authorList>
    </citation>
    <scope>NUCLEOTIDE SEQUENCE [LARGE SCALE GENOMIC DNA]</scope>
    <source>
        <strain evidence="4 5">FDAARGOS_741</strain>
    </source>
</reference>
<feature type="compositionally biased region" description="Polar residues" evidence="1">
    <location>
        <begin position="23"/>
        <end position="39"/>
    </location>
</feature>
<evidence type="ECO:0000259" key="3">
    <source>
        <dbReference type="PROSITE" id="PS50206"/>
    </source>
</evidence>
<feature type="domain" description="Rhodanese" evidence="3">
    <location>
        <begin position="155"/>
        <end position="240"/>
    </location>
</feature>